<dbReference type="Proteomes" id="UP000003828">
    <property type="component" value="Unassembled WGS sequence"/>
</dbReference>
<comment type="caution">
    <text evidence="1">The sequence shown here is derived from an EMBL/GenBank/DDBJ whole genome shotgun (WGS) entry which is preliminary data.</text>
</comment>
<accession>H0QJI6</accession>
<dbReference type="AlphaFoldDB" id="H0QJI6"/>
<name>H0QJI6_ARTG1</name>
<organism evidence="1 2">
    <name type="scientific">Arthrobacter globiformis (strain ATCC 8010 / DSM 20124 / JCM 1332 / NBRC 12137 / NCIMB 8907 / NRRL B-2979 / 168)</name>
    <dbReference type="NCBI Taxonomy" id="1077972"/>
    <lineage>
        <taxon>Bacteria</taxon>
        <taxon>Bacillati</taxon>
        <taxon>Actinomycetota</taxon>
        <taxon>Actinomycetes</taxon>
        <taxon>Micrococcales</taxon>
        <taxon>Micrococcaceae</taxon>
        <taxon>Arthrobacter</taxon>
    </lineage>
</organism>
<dbReference type="EMBL" id="BAEG01000032">
    <property type="protein sequence ID" value="GAB12987.1"/>
    <property type="molecule type" value="Genomic_DNA"/>
</dbReference>
<evidence type="ECO:0000313" key="2">
    <source>
        <dbReference type="Proteomes" id="UP000003828"/>
    </source>
</evidence>
<dbReference type="STRING" id="1077972.ARGLB_032_00320"/>
<proteinExistence type="predicted"/>
<evidence type="ECO:0000313" key="1">
    <source>
        <dbReference type="EMBL" id="GAB12987.1"/>
    </source>
</evidence>
<dbReference type="OrthoDB" id="5144556at2"/>
<protein>
    <recommendedName>
        <fullName evidence="3">DUF559 domain-containing protein</fullName>
    </recommendedName>
</protein>
<dbReference type="eggNOG" id="COG2852">
    <property type="taxonomic scope" value="Bacteria"/>
</dbReference>
<dbReference type="RefSeq" id="WP_003799726.1">
    <property type="nucleotide sequence ID" value="NZ_BAEG01000032.1"/>
</dbReference>
<gene>
    <name evidence="1" type="ORF">ARGLB_032_00320</name>
</gene>
<keyword evidence="2" id="KW-1185">Reference proteome</keyword>
<sequence>MEPGGATLDGMQPTEFLSRHGGAARLAHLRRAGFSRSQIGQAVNSGLLLNSRHGVYQLPQANCDFVRAYESNAAVTCVSAAGHYSLWTLKAPVEPHLAACHRRLPRGVRSHRFSGNISTLQPPVLPLKDVLIHALQCLPELESLVMAECAYNRGEIDLDFLRRLLPGARNGRARAVLDLVERGSDSLLETVARVLFRRHGFDVRTQVYLAGIGYVDFLLNGCLIVEIDGVGFHLNKPQFKKDIRRNNVGAAAVGLFCTSLNGNAPPTGPCFQGPTAAQSPKAVQKCGASSGRGAYS</sequence>
<reference evidence="1 2" key="1">
    <citation type="submission" date="2011-12" db="EMBL/GenBank/DDBJ databases">
        <title>Whole genome shotgun sequence of Arthrobacter globiformis NBRC 12137.</title>
        <authorList>
            <person name="Miyazawa S."/>
            <person name="Hosoyama A."/>
            <person name="Tsuchikane K."/>
            <person name="Katsumata H."/>
            <person name="Yamazaki S."/>
            <person name="Fujita N."/>
        </authorList>
    </citation>
    <scope>NUCLEOTIDE SEQUENCE [LARGE SCALE GENOMIC DNA]</scope>
    <source>
        <strain evidence="1 2">NBRC 12137</strain>
    </source>
</reference>
<evidence type="ECO:0008006" key="3">
    <source>
        <dbReference type="Google" id="ProtNLM"/>
    </source>
</evidence>